<dbReference type="Gene3D" id="3.90.190.10">
    <property type="entry name" value="Protein tyrosine phosphatase superfamily"/>
    <property type="match status" value="1"/>
</dbReference>
<dbReference type="Proteomes" id="UP000274695">
    <property type="component" value="Unassembled WGS sequence"/>
</dbReference>
<name>A0A2S4HI24_9GAMM</name>
<gene>
    <name evidence="2" type="ORF">C0068_05090</name>
    <name evidence="3" type="ORF">D0911_00015</name>
</gene>
<proteinExistence type="inferred from homology"/>
<dbReference type="RefSeq" id="WP_103683408.1">
    <property type="nucleotide sequence ID" value="NZ_PQGG01000012.1"/>
</dbReference>
<comment type="similarity">
    <text evidence="1">Belongs to the protein-tyrosine phosphatase family.</text>
</comment>
<sequence length="297" mass="33986">MNTIDFLHATPQPYTESIPAQTRAIPALLPPTQREALRKLSFDRMHNFRDLGGYRTSDNRQLKWGRIYRSDKLSSLSEEDQNFILRLGISQISDFRSDEERQDAPHKLPSNAGITINELPIPLEAAQIERVAARLQEENVTADDMGHFLVEANREMVERYTPVYKQWLQSLLSEESYPQVFHCTAGKDRTGFGAALLLSILGVPHDVIVQDYLATNTYTAARVDHIVQYVNEKTMHQVNQDVVRVLFTVQKHYLAEAFKAIEEEYGDIDNYIETALGFTQTERATLQTLLLEPVSQY</sequence>
<dbReference type="InterPro" id="IPR026893">
    <property type="entry name" value="Tyr/Ser_Pase_IphP-type"/>
</dbReference>
<protein>
    <submittedName>
        <fullName evidence="3">Tyrosine-protein phosphatase</fullName>
    </submittedName>
</protein>
<dbReference type="GO" id="GO:0004721">
    <property type="term" value="F:phosphoprotein phosphatase activity"/>
    <property type="evidence" value="ECO:0007669"/>
    <property type="project" value="InterPro"/>
</dbReference>
<dbReference type="PANTHER" id="PTHR31126">
    <property type="entry name" value="TYROSINE-PROTEIN PHOSPHATASE"/>
    <property type="match status" value="1"/>
</dbReference>
<evidence type="ECO:0000256" key="1">
    <source>
        <dbReference type="ARBA" id="ARBA00009580"/>
    </source>
</evidence>
<dbReference type="OrthoDB" id="1188001at2"/>
<reference evidence="2" key="1">
    <citation type="submission" date="2018-01" db="EMBL/GenBank/DDBJ databases">
        <authorList>
            <person name="Yu X.-D."/>
        </authorList>
    </citation>
    <scope>NUCLEOTIDE SEQUENCE</scope>
    <source>
        <strain evidence="2">ZX-21</strain>
    </source>
</reference>
<dbReference type="AlphaFoldDB" id="A0A2S4HI24"/>
<dbReference type="InterPro" id="IPR016130">
    <property type="entry name" value="Tyr_Pase_AS"/>
</dbReference>
<keyword evidence="5" id="KW-1185">Reference proteome</keyword>
<reference evidence="3 5" key="2">
    <citation type="submission" date="2018-10" db="EMBL/GenBank/DDBJ databases">
        <title>Draft genome sequence of Zhongshania sp. DSW25-10.</title>
        <authorList>
            <person name="Oh J."/>
        </authorList>
    </citation>
    <scope>NUCLEOTIDE SEQUENCE [LARGE SCALE GENOMIC DNA]</scope>
    <source>
        <strain evidence="3 5">DSW25-10</strain>
    </source>
</reference>
<evidence type="ECO:0000313" key="3">
    <source>
        <dbReference type="EMBL" id="RNL67468.1"/>
    </source>
</evidence>
<accession>A0A2S4HI24</accession>
<dbReference type="Proteomes" id="UP000237222">
    <property type="component" value="Unassembled WGS sequence"/>
</dbReference>
<evidence type="ECO:0000313" key="2">
    <source>
        <dbReference type="EMBL" id="POP53648.1"/>
    </source>
</evidence>
<dbReference type="Pfam" id="PF13350">
    <property type="entry name" value="Y_phosphatase3"/>
    <property type="match status" value="1"/>
</dbReference>
<dbReference type="EMBL" id="PQGG01000012">
    <property type="protein sequence ID" value="POP53648.1"/>
    <property type="molecule type" value="Genomic_DNA"/>
</dbReference>
<dbReference type="InterPro" id="IPR029021">
    <property type="entry name" value="Prot-tyrosine_phosphatase-like"/>
</dbReference>
<dbReference type="PANTHER" id="PTHR31126:SF1">
    <property type="entry name" value="TYROSINE SPECIFIC PROTEIN PHOSPHATASES DOMAIN-CONTAINING PROTEIN"/>
    <property type="match status" value="1"/>
</dbReference>
<organism evidence="2 4">
    <name type="scientific">Zhongshania marina</name>
    <dbReference type="NCBI Taxonomy" id="2304603"/>
    <lineage>
        <taxon>Bacteria</taxon>
        <taxon>Pseudomonadati</taxon>
        <taxon>Pseudomonadota</taxon>
        <taxon>Gammaproteobacteria</taxon>
        <taxon>Cellvibrionales</taxon>
        <taxon>Spongiibacteraceae</taxon>
        <taxon>Zhongshania</taxon>
    </lineage>
</organism>
<dbReference type="EMBL" id="RHGB01000001">
    <property type="protein sequence ID" value="RNL67468.1"/>
    <property type="molecule type" value="Genomic_DNA"/>
</dbReference>
<dbReference type="SUPFAM" id="SSF52799">
    <property type="entry name" value="(Phosphotyrosine protein) phosphatases II"/>
    <property type="match status" value="1"/>
</dbReference>
<dbReference type="PROSITE" id="PS00383">
    <property type="entry name" value="TYR_PHOSPHATASE_1"/>
    <property type="match status" value="1"/>
</dbReference>
<comment type="caution">
    <text evidence="2">The sequence shown here is derived from an EMBL/GenBank/DDBJ whole genome shotgun (WGS) entry which is preliminary data.</text>
</comment>
<evidence type="ECO:0000313" key="4">
    <source>
        <dbReference type="Proteomes" id="UP000237222"/>
    </source>
</evidence>
<evidence type="ECO:0000313" key="5">
    <source>
        <dbReference type="Proteomes" id="UP000274695"/>
    </source>
</evidence>